<evidence type="ECO:0000256" key="2">
    <source>
        <dbReference type="ARBA" id="ARBA00022729"/>
    </source>
</evidence>
<dbReference type="AlphaFoldDB" id="A0A1N7H7V9"/>
<dbReference type="InterPro" id="IPR028081">
    <property type="entry name" value="Leu-bd"/>
</dbReference>
<dbReference type="RefSeq" id="WP_092746253.1">
    <property type="nucleotide sequence ID" value="NZ_FOAC01000003.1"/>
</dbReference>
<keyword evidence="7" id="KW-1185">Reference proteome</keyword>
<feature type="chain" id="PRO_5009942413" evidence="4">
    <location>
        <begin position="27"/>
        <end position="405"/>
    </location>
</feature>
<organism evidence="6 7">
    <name type="scientific">Roseovarius nanhaiticus</name>
    <dbReference type="NCBI Taxonomy" id="573024"/>
    <lineage>
        <taxon>Bacteria</taxon>
        <taxon>Pseudomonadati</taxon>
        <taxon>Pseudomonadota</taxon>
        <taxon>Alphaproteobacteria</taxon>
        <taxon>Rhodobacterales</taxon>
        <taxon>Roseobacteraceae</taxon>
        <taxon>Roseovarius</taxon>
    </lineage>
</organism>
<protein>
    <submittedName>
        <fullName evidence="6">Amino acid/amide ABC transporter substrate-binding protein, HAAT family</fullName>
    </submittedName>
</protein>
<dbReference type="Gene3D" id="3.40.50.2300">
    <property type="match status" value="2"/>
</dbReference>
<dbReference type="InterPro" id="IPR028082">
    <property type="entry name" value="Peripla_BP_I"/>
</dbReference>
<proteinExistence type="inferred from homology"/>
<evidence type="ECO:0000256" key="1">
    <source>
        <dbReference type="ARBA" id="ARBA00010062"/>
    </source>
</evidence>
<dbReference type="GO" id="GO:0006865">
    <property type="term" value="P:amino acid transport"/>
    <property type="evidence" value="ECO:0007669"/>
    <property type="project" value="UniProtKB-KW"/>
</dbReference>
<dbReference type="Proteomes" id="UP000186019">
    <property type="component" value="Unassembled WGS sequence"/>
</dbReference>
<evidence type="ECO:0000256" key="3">
    <source>
        <dbReference type="ARBA" id="ARBA00022970"/>
    </source>
</evidence>
<keyword evidence="3" id="KW-0813">Transport</keyword>
<evidence type="ECO:0000313" key="6">
    <source>
        <dbReference type="EMBL" id="SIS20939.1"/>
    </source>
</evidence>
<feature type="domain" description="Leucine-binding protein" evidence="5">
    <location>
        <begin position="32"/>
        <end position="367"/>
    </location>
</feature>
<comment type="similarity">
    <text evidence="1">Belongs to the leucine-binding protein family.</text>
</comment>
<dbReference type="Pfam" id="PF13458">
    <property type="entry name" value="Peripla_BP_6"/>
    <property type="match status" value="1"/>
</dbReference>
<sequence length="405" mass="41659">MKIKATMTAALMAGTIAGTFGAGALAQDSDNQVKLLVLDDMTGIYSGNGGPNTRLAVEMAVEDFGGSVLGNPIEVLSADHQGKPDIGSALAQRFIDEEAVDAMTLGGSSAVGLAAQGRAAEAGVVTLVSGGYAPNFVGDQCSPYGVQWAPTTRELARGVAGAVVESGGDSWYLLTADYVFGHGLSKDATEAVEDAGGSVVGETVHPLNTNDLASALLSAQGSGANVIGLANAGTDLETAIKQAGPFGLSDKLVAMLVFANNVQALGLETTQNIRMATSFYYDLNDTTREWGARFLERSGGAVPTMGHAGAYAAVTHYLKAVEAAGTDDDATVTAKMKEMPIDGGFYENASIQENGRVIYDMLLVEVNTPEESEGPADLYEIVARIPGQDLFLSAAESGCALTAAN</sequence>
<dbReference type="STRING" id="573024.SAMN05216208_2665"/>
<name>A0A1N7H7V9_9RHOB</name>
<accession>A0A1N7H7V9</accession>
<dbReference type="PANTHER" id="PTHR30483:SF6">
    <property type="entry name" value="PERIPLASMIC BINDING PROTEIN OF ABC TRANSPORTER FOR NATURAL AMINO ACIDS"/>
    <property type="match status" value="1"/>
</dbReference>
<dbReference type="SUPFAM" id="SSF53822">
    <property type="entry name" value="Periplasmic binding protein-like I"/>
    <property type="match status" value="1"/>
</dbReference>
<keyword evidence="3" id="KW-0029">Amino-acid transport</keyword>
<evidence type="ECO:0000313" key="7">
    <source>
        <dbReference type="Proteomes" id="UP000186019"/>
    </source>
</evidence>
<dbReference type="PANTHER" id="PTHR30483">
    <property type="entry name" value="LEUCINE-SPECIFIC-BINDING PROTEIN"/>
    <property type="match status" value="1"/>
</dbReference>
<dbReference type="OrthoDB" id="5794591at2"/>
<evidence type="ECO:0000259" key="5">
    <source>
        <dbReference type="Pfam" id="PF13458"/>
    </source>
</evidence>
<evidence type="ECO:0000256" key="4">
    <source>
        <dbReference type="SAM" id="SignalP"/>
    </source>
</evidence>
<reference evidence="6 7" key="1">
    <citation type="submission" date="2017-01" db="EMBL/GenBank/DDBJ databases">
        <authorList>
            <person name="Mah S.A."/>
            <person name="Swanson W.J."/>
            <person name="Moy G.W."/>
            <person name="Vacquier V.D."/>
        </authorList>
    </citation>
    <scope>NUCLEOTIDE SEQUENCE [LARGE SCALE GENOMIC DNA]</scope>
    <source>
        <strain evidence="6 7">DSM 29590</strain>
    </source>
</reference>
<feature type="signal peptide" evidence="4">
    <location>
        <begin position="1"/>
        <end position="26"/>
    </location>
</feature>
<gene>
    <name evidence="6" type="ORF">SAMN05421666_2654</name>
</gene>
<dbReference type="CDD" id="cd06327">
    <property type="entry name" value="PBP1_SBP-like"/>
    <property type="match status" value="1"/>
</dbReference>
<keyword evidence="2 4" id="KW-0732">Signal</keyword>
<dbReference type="EMBL" id="FTNV01000002">
    <property type="protein sequence ID" value="SIS20939.1"/>
    <property type="molecule type" value="Genomic_DNA"/>
</dbReference>
<dbReference type="InterPro" id="IPR051010">
    <property type="entry name" value="BCAA_transport"/>
</dbReference>